<gene>
    <name evidence="8" type="ORF">ACFO6W_19070</name>
</gene>
<feature type="domain" description="Phospholipid/glycerol acyltransferase" evidence="7">
    <location>
        <begin position="896"/>
        <end position="1005"/>
    </location>
</feature>
<evidence type="ECO:0000256" key="6">
    <source>
        <dbReference type="SAM" id="Phobius"/>
    </source>
</evidence>
<feature type="transmembrane region" description="Helical" evidence="6">
    <location>
        <begin position="755"/>
        <end position="773"/>
    </location>
</feature>
<dbReference type="InterPro" id="IPR004869">
    <property type="entry name" value="MMPL_dom"/>
</dbReference>
<accession>A0ABV9L0F7</accession>
<comment type="caution">
    <text evidence="8">The sequence shown here is derived from an EMBL/GenBank/DDBJ whole genome shotgun (WGS) entry which is preliminary data.</text>
</comment>
<reference evidence="9" key="1">
    <citation type="journal article" date="2019" name="Int. J. Syst. Evol. Microbiol.">
        <title>The Global Catalogue of Microorganisms (GCM) 10K type strain sequencing project: providing services to taxonomists for standard genome sequencing and annotation.</title>
        <authorList>
            <consortium name="The Broad Institute Genomics Platform"/>
            <consortium name="The Broad Institute Genome Sequencing Center for Infectious Disease"/>
            <person name="Wu L."/>
            <person name="Ma J."/>
        </authorList>
    </citation>
    <scope>NUCLEOTIDE SEQUENCE [LARGE SCALE GENOMIC DNA]</scope>
    <source>
        <strain evidence="9">CCUG 66188</strain>
    </source>
</reference>
<dbReference type="Pfam" id="PF13649">
    <property type="entry name" value="Methyltransf_25"/>
    <property type="match status" value="1"/>
</dbReference>
<dbReference type="SUPFAM" id="SSF82866">
    <property type="entry name" value="Multidrug efflux transporter AcrB transmembrane domain"/>
    <property type="match status" value="2"/>
</dbReference>
<feature type="transmembrane region" description="Helical" evidence="6">
    <location>
        <begin position="861"/>
        <end position="880"/>
    </location>
</feature>
<feature type="transmembrane region" description="Helical" evidence="6">
    <location>
        <begin position="365"/>
        <end position="385"/>
    </location>
</feature>
<keyword evidence="5 6" id="KW-0472">Membrane</keyword>
<feature type="transmembrane region" description="Helical" evidence="6">
    <location>
        <begin position="392"/>
        <end position="411"/>
    </location>
</feature>
<evidence type="ECO:0000313" key="8">
    <source>
        <dbReference type="EMBL" id="MFC4675793.1"/>
    </source>
</evidence>
<dbReference type="RefSeq" id="WP_379999365.1">
    <property type="nucleotide sequence ID" value="NZ_JBHSGN010000117.1"/>
</dbReference>
<keyword evidence="9" id="KW-1185">Reference proteome</keyword>
<protein>
    <submittedName>
        <fullName evidence="8">1-acyl-sn-glycerol-3-phosphate acyltransferase</fullName>
    </submittedName>
</protein>
<feature type="transmembrane region" description="Helical" evidence="6">
    <location>
        <begin position="688"/>
        <end position="707"/>
    </location>
</feature>
<dbReference type="Gene3D" id="3.40.50.150">
    <property type="entry name" value="Vaccinia Virus protein VP39"/>
    <property type="match status" value="1"/>
</dbReference>
<feature type="transmembrane region" description="Helical" evidence="6">
    <location>
        <begin position="662"/>
        <end position="682"/>
    </location>
</feature>
<evidence type="ECO:0000313" key="9">
    <source>
        <dbReference type="Proteomes" id="UP001596023"/>
    </source>
</evidence>
<dbReference type="Proteomes" id="UP001596023">
    <property type="component" value="Unassembled WGS sequence"/>
</dbReference>
<evidence type="ECO:0000256" key="4">
    <source>
        <dbReference type="ARBA" id="ARBA00022989"/>
    </source>
</evidence>
<keyword evidence="2" id="KW-1003">Cell membrane</keyword>
<proteinExistence type="predicted"/>
<keyword evidence="8" id="KW-0012">Acyltransferase</keyword>
<keyword evidence="3 6" id="KW-0812">Transmembrane</keyword>
<feature type="transmembrane region" description="Helical" evidence="6">
    <location>
        <begin position="714"/>
        <end position="735"/>
    </location>
</feature>
<dbReference type="EMBL" id="JBHSGN010000117">
    <property type="protein sequence ID" value="MFC4675793.1"/>
    <property type="molecule type" value="Genomic_DNA"/>
</dbReference>
<dbReference type="SMART" id="SM00563">
    <property type="entry name" value="PlsC"/>
    <property type="match status" value="1"/>
</dbReference>
<dbReference type="Pfam" id="PF03176">
    <property type="entry name" value="MMPL"/>
    <property type="match status" value="2"/>
</dbReference>
<dbReference type="InterPro" id="IPR050545">
    <property type="entry name" value="Mycobact_MmpL"/>
</dbReference>
<dbReference type="Gene3D" id="1.20.1640.10">
    <property type="entry name" value="Multidrug efflux transporter AcrB transmembrane domain"/>
    <property type="match status" value="2"/>
</dbReference>
<dbReference type="GO" id="GO:0016746">
    <property type="term" value="F:acyltransferase activity"/>
    <property type="evidence" value="ECO:0007669"/>
    <property type="project" value="UniProtKB-KW"/>
</dbReference>
<feature type="transmembrane region" description="Helical" evidence="6">
    <location>
        <begin position="819"/>
        <end position="849"/>
    </location>
</feature>
<feature type="transmembrane region" description="Helical" evidence="6">
    <location>
        <begin position="443"/>
        <end position="462"/>
    </location>
</feature>
<dbReference type="SUPFAM" id="SSF69593">
    <property type="entry name" value="Glycerol-3-phosphate (1)-acyltransferase"/>
    <property type="match status" value="1"/>
</dbReference>
<keyword evidence="8" id="KW-0808">Transferase</keyword>
<feature type="transmembrane region" description="Helical" evidence="6">
    <location>
        <begin position="785"/>
        <end position="807"/>
    </location>
</feature>
<evidence type="ECO:0000259" key="7">
    <source>
        <dbReference type="SMART" id="SM00563"/>
    </source>
</evidence>
<evidence type="ECO:0000256" key="2">
    <source>
        <dbReference type="ARBA" id="ARBA00022475"/>
    </source>
</evidence>
<evidence type="ECO:0000256" key="3">
    <source>
        <dbReference type="ARBA" id="ARBA00022692"/>
    </source>
</evidence>
<dbReference type="CDD" id="cd02440">
    <property type="entry name" value="AdoMet_MTases"/>
    <property type="match status" value="1"/>
</dbReference>
<feature type="transmembrane region" description="Helical" evidence="6">
    <location>
        <begin position="275"/>
        <end position="293"/>
    </location>
</feature>
<dbReference type="InterPro" id="IPR041698">
    <property type="entry name" value="Methyltransf_25"/>
</dbReference>
<name>A0ABV9L0F7_9BACT</name>
<dbReference type="Pfam" id="PF01553">
    <property type="entry name" value="Acyltransferase"/>
    <property type="match status" value="1"/>
</dbReference>
<evidence type="ECO:0000256" key="1">
    <source>
        <dbReference type="ARBA" id="ARBA00004651"/>
    </source>
</evidence>
<dbReference type="InterPro" id="IPR002123">
    <property type="entry name" value="Plipid/glycerol_acylTrfase"/>
</dbReference>
<feature type="transmembrane region" description="Helical" evidence="6">
    <location>
        <begin position="327"/>
        <end position="345"/>
    </location>
</feature>
<keyword evidence="4 6" id="KW-1133">Transmembrane helix</keyword>
<dbReference type="CDD" id="cd07989">
    <property type="entry name" value="LPLAT_AGPAT-like"/>
    <property type="match status" value="1"/>
</dbReference>
<feature type="transmembrane region" description="Helical" evidence="6">
    <location>
        <begin position="299"/>
        <end position="320"/>
    </location>
</feature>
<organism evidence="8 9">
    <name type="scientific">Dysgonomonas termitidis</name>
    <dbReference type="NCBI Taxonomy" id="1516126"/>
    <lineage>
        <taxon>Bacteria</taxon>
        <taxon>Pseudomonadati</taxon>
        <taxon>Bacteroidota</taxon>
        <taxon>Bacteroidia</taxon>
        <taxon>Bacteroidales</taxon>
        <taxon>Dysgonomonadaceae</taxon>
        <taxon>Dysgonomonas</taxon>
    </lineage>
</organism>
<feature type="transmembrane region" description="Helical" evidence="6">
    <location>
        <begin position="17"/>
        <end position="35"/>
    </location>
</feature>
<dbReference type="InterPro" id="IPR029063">
    <property type="entry name" value="SAM-dependent_MTases_sf"/>
</dbReference>
<dbReference type="SUPFAM" id="SSF53335">
    <property type="entry name" value="S-adenosyl-L-methionine-dependent methyltransferases"/>
    <property type="match status" value="1"/>
</dbReference>
<comment type="subcellular location">
    <subcellularLocation>
        <location evidence="1">Cell membrane</location>
        <topology evidence="1">Multi-pass membrane protein</topology>
    </subcellularLocation>
</comment>
<dbReference type="PANTHER" id="PTHR33406">
    <property type="entry name" value="MEMBRANE PROTEIN MJ1562-RELATED"/>
    <property type="match status" value="1"/>
</dbReference>
<dbReference type="PANTHER" id="PTHR33406:SF13">
    <property type="entry name" value="MEMBRANE PROTEIN YDFJ"/>
    <property type="match status" value="1"/>
</dbReference>
<evidence type="ECO:0000256" key="5">
    <source>
        <dbReference type="ARBA" id="ARBA00023136"/>
    </source>
</evidence>
<sequence length="1288" mass="147286">MSNFFVNLYNYFTRHKIILYLSLVASIAIMGYFALQLKFEENITQFFPDTKNEQNLNTVFDNLRIKDKIIVMFSFSSSDKEQDNDTAVLTESATLFADSLLARTQGTYVNNILLRIDDSLKTEMQNFVYDNLPILLSDSDYQRIDSLFSKEKIASVMHRNYSNLLSPAGGFLKEYIMRDPLSLGGNALKRLQDFQLDNNFEQQDGYIFSKDGSMLLLFITPTYSMGSTGQNDKLISAIEKEIAAINKDYPSVKAQYYGGPSVGVYNARQIKEDSILTITLALVIIIVFILLAFRQKRTIFQIITPTIFGGLFALFMISLLKGSISSIAVGSGSIIMGVALSYSIHMVVHQSHVASVTQLIKELTYPLTVGSFTTIGAFLGLLFTSSELLRDFGLFASMTLIGTIIFCLIYLPHFLDGRVHQKRSALLRFIERFNAYRFDKNKWLVGGILILTVICIFTSRNVGFDADMMHMNYEPEHLKGAEQKLAEIVDNDKKNILFVSVGKNTDEAIQNYNATNKKLSVLKGQGLINNFASADYFLIPEDIRQERLQKWNNYWTAGKKEFLKTTLKSESATFNFRQDAFAPFYKWIDSDFTLHKDITETNRILNDWQTNVPGLTLLISQVQLDDKNKEEVYQHFNNGNEVVILDRSFFTKKWVSAINDDFYLILFISSFLIFITLLISYGRIELTLISFSPMFISWIIIIGIMGISGMEFNIINIILSTFIFGIGDDFSIFIMDGLQNKYRTNKPALNGHKTAIFFSAFTIIVGMGALIFAQHPALQSISLMSILGMIVVVLVSYTIPPVIFRIFMSSQTTKGLPPYTLASILITAFIYGLFFAGCVFLRITILLLYLVPVKKSKKRQFICYLIMLNCRFICFAGFILKKKKVNTGGETFKKPAIIIANHQSFLDILLLLTLHPKMVMVTNEWVWRSPFFGAVIRYAGYFYTGEGYENSVSHIKERIDEGYSVVIFPEGTRSYDGRLKRFHKGAFYLSEALKLDIIPIILYGTGMVISKSQPFYLKRGIIATKILPRVTYEDRSFGNTYKERTKNTAAYFASEYIRVCTEYNTAINPYFYHMLVKNYIYKGPVMEWYVRIKVKMEKSYKIFDELIPERGQITDIGCGYGTLGYMLAMLSPDRQVLGIDYDEDKAGVARYGYLHKENTVFVYADALEYPLPESDVFVLNDMLHYMDSRKQESLLKKCIWNLRDNGLIIVRDGDSRDKQKQKLTKLSEIFSTRIFGFNKTKEELCFTSAEKLYEIAESCNMAIESFKNDKYTSNTIFIFKKKEEKTNG</sequence>